<evidence type="ECO:0000256" key="2">
    <source>
        <dbReference type="ARBA" id="ARBA00022737"/>
    </source>
</evidence>
<dbReference type="PROSITE" id="PS50835">
    <property type="entry name" value="IG_LIKE"/>
    <property type="match status" value="1"/>
</dbReference>
<keyword evidence="3" id="KW-1015">Disulfide bond</keyword>
<dbReference type="FunFam" id="2.60.40.10:FF:000032">
    <property type="entry name" value="palladin isoform X1"/>
    <property type="match status" value="1"/>
</dbReference>
<sequence length="102" mass="11485">MTKSIVVTDQEELSLECPVDGKPFPGIVWRKDSVSLLDLKANDSRISFAANENEVPNARLIISKVDQNDRGNYTCNVTTPTGNFEVFTYVRIKGENTKRQCF</sequence>
<dbReference type="SMART" id="SM00408">
    <property type="entry name" value="IGc2"/>
    <property type="match status" value="1"/>
</dbReference>
<dbReference type="InterPro" id="IPR003599">
    <property type="entry name" value="Ig_sub"/>
</dbReference>
<dbReference type="GO" id="GO:0043005">
    <property type="term" value="C:neuron projection"/>
    <property type="evidence" value="ECO:0007669"/>
    <property type="project" value="TreeGrafter"/>
</dbReference>
<dbReference type="Proteomes" id="UP000324222">
    <property type="component" value="Unassembled WGS sequence"/>
</dbReference>
<accession>A0A5B7HD17</accession>
<evidence type="ECO:0000313" key="6">
    <source>
        <dbReference type="EMBL" id="MPC68033.1"/>
    </source>
</evidence>
<dbReference type="InterPro" id="IPR051170">
    <property type="entry name" value="Neural/epithelial_adhesion"/>
</dbReference>
<dbReference type="InterPro" id="IPR013783">
    <property type="entry name" value="Ig-like_fold"/>
</dbReference>
<evidence type="ECO:0000313" key="7">
    <source>
        <dbReference type="Proteomes" id="UP000324222"/>
    </source>
</evidence>
<protein>
    <submittedName>
        <fullName evidence="6">Roundabout 1</fullName>
    </submittedName>
</protein>
<gene>
    <name evidence="6" type="primary">Robo1_1</name>
    <name evidence="6" type="ORF">E2C01_062223</name>
</gene>
<evidence type="ECO:0000256" key="4">
    <source>
        <dbReference type="ARBA" id="ARBA00023319"/>
    </source>
</evidence>
<comment type="caution">
    <text evidence="6">The sequence shown here is derived from an EMBL/GenBank/DDBJ whole genome shotgun (WGS) entry which is preliminary data.</text>
</comment>
<dbReference type="EMBL" id="VSRR010027155">
    <property type="protein sequence ID" value="MPC68033.1"/>
    <property type="molecule type" value="Genomic_DNA"/>
</dbReference>
<proteinExistence type="predicted"/>
<dbReference type="Gene3D" id="2.60.40.10">
    <property type="entry name" value="Immunoglobulins"/>
    <property type="match status" value="1"/>
</dbReference>
<keyword evidence="2" id="KW-0677">Repeat</keyword>
<dbReference type="SMART" id="SM00409">
    <property type="entry name" value="IG"/>
    <property type="match status" value="1"/>
</dbReference>
<feature type="domain" description="Ig-like" evidence="5">
    <location>
        <begin position="1"/>
        <end position="85"/>
    </location>
</feature>
<keyword evidence="4" id="KW-0393">Immunoglobulin domain</keyword>
<dbReference type="InterPro" id="IPR003598">
    <property type="entry name" value="Ig_sub2"/>
</dbReference>
<keyword evidence="7" id="KW-1185">Reference proteome</keyword>
<dbReference type="Pfam" id="PF07679">
    <property type="entry name" value="I-set"/>
    <property type="match status" value="1"/>
</dbReference>
<dbReference type="AlphaFoldDB" id="A0A5B7HD17"/>
<dbReference type="PANTHER" id="PTHR12231:SF253">
    <property type="entry name" value="DPR-INTERACTING PROTEIN ETA, ISOFORM B-RELATED"/>
    <property type="match status" value="1"/>
</dbReference>
<organism evidence="6 7">
    <name type="scientific">Portunus trituberculatus</name>
    <name type="common">Swimming crab</name>
    <name type="synonym">Neptunus trituberculatus</name>
    <dbReference type="NCBI Taxonomy" id="210409"/>
    <lineage>
        <taxon>Eukaryota</taxon>
        <taxon>Metazoa</taxon>
        <taxon>Ecdysozoa</taxon>
        <taxon>Arthropoda</taxon>
        <taxon>Crustacea</taxon>
        <taxon>Multicrustacea</taxon>
        <taxon>Malacostraca</taxon>
        <taxon>Eumalacostraca</taxon>
        <taxon>Eucarida</taxon>
        <taxon>Decapoda</taxon>
        <taxon>Pleocyemata</taxon>
        <taxon>Brachyura</taxon>
        <taxon>Eubrachyura</taxon>
        <taxon>Portunoidea</taxon>
        <taxon>Portunidae</taxon>
        <taxon>Portuninae</taxon>
        <taxon>Portunus</taxon>
    </lineage>
</organism>
<dbReference type="InterPro" id="IPR007110">
    <property type="entry name" value="Ig-like_dom"/>
</dbReference>
<dbReference type="InterPro" id="IPR013098">
    <property type="entry name" value="Ig_I-set"/>
</dbReference>
<evidence type="ECO:0000256" key="3">
    <source>
        <dbReference type="ARBA" id="ARBA00023157"/>
    </source>
</evidence>
<evidence type="ECO:0000259" key="5">
    <source>
        <dbReference type="PROSITE" id="PS50835"/>
    </source>
</evidence>
<name>A0A5B7HD17_PORTR</name>
<evidence type="ECO:0000256" key="1">
    <source>
        <dbReference type="ARBA" id="ARBA00022729"/>
    </source>
</evidence>
<dbReference type="CDD" id="cd00096">
    <property type="entry name" value="Ig"/>
    <property type="match status" value="1"/>
</dbReference>
<dbReference type="PANTHER" id="PTHR12231">
    <property type="entry name" value="CTX-RELATED TYPE I TRANSMEMBRANE PROTEIN"/>
    <property type="match status" value="1"/>
</dbReference>
<reference evidence="6 7" key="1">
    <citation type="submission" date="2019-05" db="EMBL/GenBank/DDBJ databases">
        <title>Another draft genome of Portunus trituberculatus and its Hox gene families provides insights of decapod evolution.</title>
        <authorList>
            <person name="Jeong J.-H."/>
            <person name="Song I."/>
            <person name="Kim S."/>
            <person name="Choi T."/>
            <person name="Kim D."/>
            <person name="Ryu S."/>
            <person name="Kim W."/>
        </authorList>
    </citation>
    <scope>NUCLEOTIDE SEQUENCE [LARGE SCALE GENOMIC DNA]</scope>
    <source>
        <tissue evidence="6">Muscle</tissue>
    </source>
</reference>
<keyword evidence="1" id="KW-0732">Signal</keyword>
<dbReference type="SUPFAM" id="SSF48726">
    <property type="entry name" value="Immunoglobulin"/>
    <property type="match status" value="1"/>
</dbReference>
<dbReference type="InterPro" id="IPR036179">
    <property type="entry name" value="Ig-like_dom_sf"/>
</dbReference>